<evidence type="ECO:0000259" key="1">
    <source>
        <dbReference type="Pfam" id="PF14130"/>
    </source>
</evidence>
<dbReference type="GO" id="GO:0004518">
    <property type="term" value="F:nuclease activity"/>
    <property type="evidence" value="ECO:0007669"/>
    <property type="project" value="InterPro"/>
</dbReference>
<evidence type="ECO:0000313" key="2">
    <source>
        <dbReference type="EMBL" id="PJJ83296.1"/>
    </source>
</evidence>
<dbReference type="RefSeq" id="WP_100339573.1">
    <property type="nucleotide sequence ID" value="NZ_PGFJ01000001.1"/>
</dbReference>
<reference evidence="2 3" key="1">
    <citation type="submission" date="2017-11" db="EMBL/GenBank/DDBJ databases">
        <title>Genomic Encyclopedia of Archaeal and Bacterial Type Strains, Phase II (KMG-II): From Individual Species to Whole Genera.</title>
        <authorList>
            <person name="Goeker M."/>
        </authorList>
    </citation>
    <scope>NUCLEOTIDE SEQUENCE [LARGE SCALE GENOMIC DNA]</scope>
    <source>
        <strain evidence="2 3">DSM 28175</strain>
    </source>
</reference>
<organism evidence="2 3">
    <name type="scientific">Mucilaginibacter auburnensis</name>
    <dbReference type="NCBI Taxonomy" id="1457233"/>
    <lineage>
        <taxon>Bacteria</taxon>
        <taxon>Pseudomonadati</taxon>
        <taxon>Bacteroidota</taxon>
        <taxon>Sphingobacteriia</taxon>
        <taxon>Sphingobacteriales</taxon>
        <taxon>Sphingobacteriaceae</taxon>
        <taxon>Mucilaginibacter</taxon>
    </lineage>
</organism>
<protein>
    <submittedName>
        <fullName evidence="2">Uncharacterized protein DUF4297</fullName>
    </submittedName>
</protein>
<dbReference type="InterPro" id="IPR025382">
    <property type="entry name" value="Cap4-like_endonuclease_dom"/>
</dbReference>
<accession>A0A2H9VR36</accession>
<name>A0A2H9VR36_9SPHI</name>
<sequence length="1059" mass="122310">MPLHHLALFSKDTDANATIKGYEFQKLRTLEIWLESYLAKSDEITYCEYQDDIFSRDTGTWVSNFRQLKLYSSKNFSFKSEEVTKAIYNFFMLFVKGEFKFDDVQFWFETNTGIARNQAGNGADLLKEWHQHQGQLSPELLARCTAQIKETVIAELKNTSADIHTVPNEVWEDFTLRIHWQFDDIDPETALENVIIRIRSLIAKITFPIAQQQPKAAFYCLIYEISKRSMADQAEGRKLDSELLDKLLLTTIDQLETGYAEDWESWHNMDTLAHFRASEFYQVMGAAYYCNQNRHLHHHLGFWQGLLQHYIVLDDTPLHYRRRAISELIWCVSKNFTTGFPLGSLLGLEPHIRLYFGTIAGFQGYESVAEAIHLLVPVFLHVHEKTCELDLKEPLLWQRQIRSLINKHIGSAESPEAICYYNQLAALLIHLDITETLSKDSIKDALPFYRAILNTLDQAQRYNVVALAAQINQWLDRLMKDGTSLDDMEPLQEFADQLIPFVNSRENDESNALRYNETGNRYLETTDRNGVLKALTCFHKAKALYRQDRTRKGYVLALLNIGQLYNVAGCNLAAKYYSMSAAWHCSQHEQLHDLLPDAMGLLYHMDHAQGAWLSSMEAFRLYINARAEFNTKGYDLLDKNLQELAFVISAGPRIAPQTQSVMEQLKRGMGQFYDLYLEHYVIEDDELTSKEIDGVVQAKLDDTPFNDAGKTRTIEWHAGGLSWKISFENTWLMNSVAEEFCAILQVLLLELMLSKHDLHLLEIPLEVELKIRAGGEEPLRAQQNKAKWTVYIPAVLDEDYQAIEQQVPTIVANIAILLQEVSLLPGEELTELITKHFDQENLAGKTLPDFIYQRLYRHLFSRASFEQLSRTAIGTVNSTFTHKTFRPLKWLDTLSAKYDRDGAMEMIRQRYEGFTLNSHLTLKKIKDDPAYPEFIGALRTEGWLDWQILMAIRNFILSKKANALLLGRRFPSEAERVAAYQREGFRLQSLPEEENYIPLVLSDFSGSSLRNQLNNTAKLVLMNFDLDYQVQYPVFEALLRFVRARLRFGEDDIKELSPL</sequence>
<comment type="caution">
    <text evidence="2">The sequence shown here is derived from an EMBL/GenBank/DDBJ whole genome shotgun (WGS) entry which is preliminary data.</text>
</comment>
<dbReference type="EMBL" id="PGFJ01000001">
    <property type="protein sequence ID" value="PJJ83296.1"/>
    <property type="molecule type" value="Genomic_DNA"/>
</dbReference>
<dbReference type="Pfam" id="PF14130">
    <property type="entry name" value="Cap4_nuclease"/>
    <property type="match status" value="1"/>
</dbReference>
<evidence type="ECO:0000313" key="3">
    <source>
        <dbReference type="Proteomes" id="UP000242687"/>
    </source>
</evidence>
<gene>
    <name evidence="2" type="ORF">CLV57_0276</name>
</gene>
<proteinExistence type="predicted"/>
<keyword evidence="3" id="KW-1185">Reference proteome</keyword>
<dbReference type="AlphaFoldDB" id="A0A2H9VR36"/>
<dbReference type="OrthoDB" id="2966407at2"/>
<dbReference type="Proteomes" id="UP000242687">
    <property type="component" value="Unassembled WGS sequence"/>
</dbReference>
<feature type="domain" description="CD-NTase associated protein 4-like DNA endonuclease" evidence="1">
    <location>
        <begin position="17"/>
        <end position="229"/>
    </location>
</feature>